<proteinExistence type="predicted"/>
<dbReference type="RefSeq" id="WP_212992053.1">
    <property type="nucleotide sequence ID" value="NZ_BAABEA010000036.1"/>
</dbReference>
<comment type="caution">
    <text evidence="1">The sequence shown here is derived from an EMBL/GenBank/DDBJ whole genome shotgun (WGS) entry which is preliminary data.</text>
</comment>
<evidence type="ECO:0000313" key="1">
    <source>
        <dbReference type="EMBL" id="GIM74530.1"/>
    </source>
</evidence>
<protein>
    <submittedName>
        <fullName evidence="1">Uncharacterized protein</fullName>
    </submittedName>
</protein>
<dbReference type="Proteomes" id="UP000681340">
    <property type="component" value="Unassembled WGS sequence"/>
</dbReference>
<reference evidence="1" key="1">
    <citation type="submission" date="2021-03" db="EMBL/GenBank/DDBJ databases">
        <title>Whole genome shotgun sequence of Actinoplanes auranticolor NBRC 12245.</title>
        <authorList>
            <person name="Komaki H."/>
            <person name="Tamura T."/>
        </authorList>
    </citation>
    <scope>NUCLEOTIDE SEQUENCE</scope>
    <source>
        <strain evidence="1">NBRC 12245</strain>
    </source>
</reference>
<accession>A0A919VT64</accession>
<organism evidence="1 2">
    <name type="scientific">Actinoplanes auranticolor</name>
    <dbReference type="NCBI Taxonomy" id="47988"/>
    <lineage>
        <taxon>Bacteria</taxon>
        <taxon>Bacillati</taxon>
        <taxon>Actinomycetota</taxon>
        <taxon>Actinomycetes</taxon>
        <taxon>Micromonosporales</taxon>
        <taxon>Micromonosporaceae</taxon>
        <taxon>Actinoplanes</taxon>
    </lineage>
</organism>
<dbReference type="AlphaFoldDB" id="A0A919VT64"/>
<keyword evidence="2" id="KW-1185">Reference proteome</keyword>
<sequence>MTIRYPWPTLKAPLTCAVDDVRVDGAVIMAGRVDDEHLRLRLDGLTWQRLDCRVTVSAEEPIPAEADAVRAYVLLSSAAANTRIPYPLDDTHDGSPSGRLAVPSDAVAGSFALQAHVGATIGGRNRVIGSSEPWTVVLERHEAPVPPGGPPFDIDWVDFTSPDAPLGARENPASHAFMDLAAQPRLLLNQSIEGLQKLLHNNAARLERRRVRDILSASVARHAVASLFRAAMAEIIVYDDGTFEPPTTALYRQVCEAIAAWMSGVGDVDELYERLAGSTDARVSDTDLSARVDVAIDALMGYTDALTTASREVADG</sequence>
<name>A0A919VT64_9ACTN</name>
<gene>
    <name evidence="1" type="ORF">Aau02nite_61450</name>
</gene>
<evidence type="ECO:0000313" key="2">
    <source>
        <dbReference type="Proteomes" id="UP000681340"/>
    </source>
</evidence>
<dbReference type="EMBL" id="BOQL01000051">
    <property type="protein sequence ID" value="GIM74530.1"/>
    <property type="molecule type" value="Genomic_DNA"/>
</dbReference>